<dbReference type="AlphaFoldDB" id="A0A9Q1RBD6"/>
<comment type="caution">
    <text evidence="2">The sequence shown here is derived from an EMBL/GenBank/DDBJ whole genome shotgun (WGS) entry which is preliminary data.</text>
</comment>
<dbReference type="EMBL" id="JAJAGQ010000012">
    <property type="protein sequence ID" value="KAJ8548121.1"/>
    <property type="molecule type" value="Genomic_DNA"/>
</dbReference>
<dbReference type="OrthoDB" id="691673at2759"/>
<evidence type="ECO:0000313" key="2">
    <source>
        <dbReference type="EMBL" id="KAJ8548121.1"/>
    </source>
</evidence>
<sequence>MHPDENTDGKETSDPDNGGQFPYCNELHALFSSSSNNVHRLQLESEAGSQQARKRPRRSSRDQSSEEISDEEGYANQSDEVKLARSNVAPKKKIEKEKRPRTSNAEKPHSRQPSLGSINNTGRAVDNIQEMLKEFFQQQLRIEMQWRETTEKRAREREVFDQEWRSSMEKLERDMVMIEQAWREREEQRRMREESGAEKRDALLTTLLNKLIDENHP</sequence>
<dbReference type="PANTHER" id="PTHR21654:SF84">
    <property type="entry name" value="SI:DKEY-66I24.7"/>
    <property type="match status" value="1"/>
</dbReference>
<organism evidence="2 3">
    <name type="scientific">Anisodus acutangulus</name>
    <dbReference type="NCBI Taxonomy" id="402998"/>
    <lineage>
        <taxon>Eukaryota</taxon>
        <taxon>Viridiplantae</taxon>
        <taxon>Streptophyta</taxon>
        <taxon>Embryophyta</taxon>
        <taxon>Tracheophyta</taxon>
        <taxon>Spermatophyta</taxon>
        <taxon>Magnoliopsida</taxon>
        <taxon>eudicotyledons</taxon>
        <taxon>Gunneridae</taxon>
        <taxon>Pentapetalae</taxon>
        <taxon>asterids</taxon>
        <taxon>lamiids</taxon>
        <taxon>Solanales</taxon>
        <taxon>Solanaceae</taxon>
        <taxon>Solanoideae</taxon>
        <taxon>Hyoscyameae</taxon>
        <taxon>Anisodus</taxon>
    </lineage>
</organism>
<feature type="compositionally biased region" description="Basic and acidic residues" evidence="1">
    <location>
        <begin position="92"/>
        <end position="109"/>
    </location>
</feature>
<evidence type="ECO:0000256" key="1">
    <source>
        <dbReference type="SAM" id="MobiDB-lite"/>
    </source>
</evidence>
<proteinExistence type="predicted"/>
<dbReference type="Proteomes" id="UP001152561">
    <property type="component" value="Unassembled WGS sequence"/>
</dbReference>
<dbReference type="PANTHER" id="PTHR21654">
    <property type="entry name" value="FI21293P1"/>
    <property type="match status" value="1"/>
</dbReference>
<gene>
    <name evidence="2" type="ORF">K7X08_021357</name>
</gene>
<accession>A0A9Q1RBD6</accession>
<reference evidence="3" key="1">
    <citation type="journal article" date="2023" name="Proc. Natl. Acad. Sci. U.S.A.">
        <title>Genomic and structural basis for evolution of tropane alkaloid biosynthesis.</title>
        <authorList>
            <person name="Wanga Y.-J."/>
            <person name="Taina T."/>
            <person name="Yua J.-Y."/>
            <person name="Lia J."/>
            <person name="Xua B."/>
            <person name="Chenc J."/>
            <person name="D'Auriad J.C."/>
            <person name="Huanga J.-P."/>
            <person name="Huanga S.-X."/>
        </authorList>
    </citation>
    <scope>NUCLEOTIDE SEQUENCE [LARGE SCALE GENOMIC DNA]</scope>
    <source>
        <strain evidence="3">cv. KIB-2019</strain>
    </source>
</reference>
<feature type="compositionally biased region" description="Polar residues" evidence="1">
    <location>
        <begin position="111"/>
        <end position="121"/>
    </location>
</feature>
<feature type="compositionally biased region" description="Basic and acidic residues" evidence="1">
    <location>
        <begin position="1"/>
        <end position="13"/>
    </location>
</feature>
<keyword evidence="3" id="KW-1185">Reference proteome</keyword>
<evidence type="ECO:0000313" key="3">
    <source>
        <dbReference type="Proteomes" id="UP001152561"/>
    </source>
</evidence>
<name>A0A9Q1RBD6_9SOLA</name>
<feature type="region of interest" description="Disordered" evidence="1">
    <location>
        <begin position="1"/>
        <end position="121"/>
    </location>
</feature>
<protein>
    <submittedName>
        <fullName evidence="2">Uncharacterized protein</fullName>
    </submittedName>
</protein>